<evidence type="ECO:0000313" key="1">
    <source>
        <dbReference type="EMBL" id="BAJ99070.1"/>
    </source>
</evidence>
<sequence>MTERGRKVFKERFLHGQYLGKKVEVERNPLSHS</sequence>
<name>F2DVE9_HORVV</name>
<organism evidence="1">
    <name type="scientific">Hordeum vulgare subsp. vulgare</name>
    <name type="common">Domesticated barley</name>
    <dbReference type="NCBI Taxonomy" id="112509"/>
    <lineage>
        <taxon>Eukaryota</taxon>
        <taxon>Viridiplantae</taxon>
        <taxon>Streptophyta</taxon>
        <taxon>Embryophyta</taxon>
        <taxon>Tracheophyta</taxon>
        <taxon>Spermatophyta</taxon>
        <taxon>Magnoliopsida</taxon>
        <taxon>Liliopsida</taxon>
        <taxon>Poales</taxon>
        <taxon>Poaceae</taxon>
        <taxon>BOP clade</taxon>
        <taxon>Pooideae</taxon>
        <taxon>Triticodae</taxon>
        <taxon>Triticeae</taxon>
        <taxon>Hordeinae</taxon>
        <taxon>Hordeum</taxon>
    </lineage>
</organism>
<proteinExistence type="evidence at transcript level"/>
<reference evidence="1" key="1">
    <citation type="journal article" date="2011" name="Plant Physiol.">
        <title>Comprehensive sequence analysis of 24,783 barley full-length cDNAs derived from 12 clone libraries.</title>
        <authorList>
            <person name="Matsumoto T."/>
            <person name="Tanaka T."/>
            <person name="Sakai H."/>
            <person name="Amano N."/>
            <person name="Kanamori H."/>
            <person name="Kurita K."/>
            <person name="Kikuta A."/>
            <person name="Kamiya K."/>
            <person name="Yamamoto M."/>
            <person name="Ikawa H."/>
            <person name="Fujii N."/>
            <person name="Hori K."/>
            <person name="Itoh T."/>
            <person name="Sato K."/>
        </authorList>
    </citation>
    <scope>NUCLEOTIDE SEQUENCE</scope>
    <source>
        <tissue evidence="1">Shoot and root</tissue>
    </source>
</reference>
<protein>
    <submittedName>
        <fullName evidence="1">Predicted protein</fullName>
    </submittedName>
</protein>
<accession>F2DVE9</accession>
<dbReference type="EMBL" id="AK367867">
    <property type="protein sequence ID" value="BAJ99070.1"/>
    <property type="molecule type" value="mRNA"/>
</dbReference>
<dbReference type="AlphaFoldDB" id="F2DVE9"/>